<dbReference type="AlphaFoldDB" id="A0A9D1K220"/>
<organism evidence="1 2">
    <name type="scientific">Candidatus Merdivicinus excrementipullorum</name>
    <dbReference type="NCBI Taxonomy" id="2840867"/>
    <lineage>
        <taxon>Bacteria</taxon>
        <taxon>Bacillati</taxon>
        <taxon>Bacillota</taxon>
        <taxon>Clostridia</taxon>
        <taxon>Eubacteriales</taxon>
        <taxon>Oscillospiraceae</taxon>
        <taxon>Oscillospiraceae incertae sedis</taxon>
        <taxon>Candidatus Merdivicinus</taxon>
    </lineage>
</organism>
<sequence>MNLIPEKAGKTPNYWCTWHTQNFSGITEPLESMSPALFEGDQGAKSARSRLNQEALFGECGWADFFPEIRRDLYLMLDDGWDVPYGVHPDENLGKFGSLELSEDRFPSFSGTPAGRLQKLNSRVQEKGWKGIGLWIAAQEADESIPQKEYWKQRMEWCRDAGISYWKVDWGRHAHDLSFRRMLTELASETYPDLLIEHAYNCGPVNGFRVSEKGSIETGRFEQWEDYAEKSLALREFSQVFRSYDVTAQLGTASTVDRLSVLLGHNLQGLVNCEDEPYLAAGLGCANGIMRSPKLLEIPGLDYDPHHIRHKLLESIRAVRWQRIAPAFAGTPLHVSGTILTDSWHFRPGETWMSACIGRTIRQSAPAALSRNMPLPLVSGQKDLPFVVCSKTPDHVVSAAVLPRTFDHEEGVCPDTSVELCFDCPPRMVGLFGNCFSWRLRFPKRSSSLQVWAQDIARQTPQNISAGVRWEENTCVIPGSLIRQLCLTDDKEDLSSPGAAVYFSEP</sequence>
<dbReference type="Proteomes" id="UP000824002">
    <property type="component" value="Unassembled WGS sequence"/>
</dbReference>
<accession>A0A9D1K220</accession>
<dbReference type="InterPro" id="IPR017853">
    <property type="entry name" value="GH"/>
</dbReference>
<evidence type="ECO:0000313" key="2">
    <source>
        <dbReference type="Proteomes" id="UP000824002"/>
    </source>
</evidence>
<dbReference type="InterPro" id="IPR013785">
    <property type="entry name" value="Aldolase_TIM"/>
</dbReference>
<protein>
    <submittedName>
        <fullName evidence="1">Uncharacterized protein</fullName>
    </submittedName>
</protein>
<dbReference type="Gene3D" id="3.20.20.70">
    <property type="entry name" value="Aldolase class I"/>
    <property type="match status" value="1"/>
</dbReference>
<reference evidence="1" key="1">
    <citation type="submission" date="2020-10" db="EMBL/GenBank/DDBJ databases">
        <authorList>
            <person name="Gilroy R."/>
        </authorList>
    </citation>
    <scope>NUCLEOTIDE SEQUENCE</scope>
    <source>
        <strain evidence="1">CHK199-13235</strain>
    </source>
</reference>
<reference evidence="1" key="2">
    <citation type="journal article" date="2021" name="PeerJ">
        <title>Extensive microbial diversity within the chicken gut microbiome revealed by metagenomics and culture.</title>
        <authorList>
            <person name="Gilroy R."/>
            <person name="Ravi A."/>
            <person name="Getino M."/>
            <person name="Pursley I."/>
            <person name="Horton D.L."/>
            <person name="Alikhan N.F."/>
            <person name="Baker D."/>
            <person name="Gharbi K."/>
            <person name="Hall N."/>
            <person name="Watson M."/>
            <person name="Adriaenssens E.M."/>
            <person name="Foster-Nyarko E."/>
            <person name="Jarju S."/>
            <person name="Secka A."/>
            <person name="Antonio M."/>
            <person name="Oren A."/>
            <person name="Chaudhuri R.R."/>
            <person name="La Ragione R."/>
            <person name="Hildebrand F."/>
            <person name="Pallen M.J."/>
        </authorList>
    </citation>
    <scope>NUCLEOTIDE SEQUENCE</scope>
    <source>
        <strain evidence="1">CHK199-13235</strain>
    </source>
</reference>
<gene>
    <name evidence="1" type="ORF">IAB51_12835</name>
</gene>
<dbReference type="EMBL" id="DVJP01000082">
    <property type="protein sequence ID" value="HIS77663.1"/>
    <property type="molecule type" value="Genomic_DNA"/>
</dbReference>
<evidence type="ECO:0000313" key="1">
    <source>
        <dbReference type="EMBL" id="HIS77663.1"/>
    </source>
</evidence>
<dbReference type="SUPFAM" id="SSF51445">
    <property type="entry name" value="(Trans)glycosidases"/>
    <property type="match status" value="1"/>
</dbReference>
<name>A0A9D1K220_9FIRM</name>
<comment type="caution">
    <text evidence="1">The sequence shown here is derived from an EMBL/GenBank/DDBJ whole genome shotgun (WGS) entry which is preliminary data.</text>
</comment>
<proteinExistence type="predicted"/>